<dbReference type="InterPro" id="IPR009057">
    <property type="entry name" value="Homeodomain-like_sf"/>
</dbReference>
<dbReference type="InterPro" id="IPR001584">
    <property type="entry name" value="Integrase_cat-core"/>
</dbReference>
<dbReference type="Pfam" id="PF13683">
    <property type="entry name" value="rve_3"/>
    <property type="match status" value="1"/>
</dbReference>
<dbReference type="AlphaFoldDB" id="A0A6J4MG28"/>
<accession>A0A6J4MG28</accession>
<evidence type="ECO:0000259" key="1">
    <source>
        <dbReference type="PROSITE" id="PS50994"/>
    </source>
</evidence>
<dbReference type="GO" id="GO:0015074">
    <property type="term" value="P:DNA integration"/>
    <property type="evidence" value="ECO:0007669"/>
    <property type="project" value="InterPro"/>
</dbReference>
<dbReference type="InterPro" id="IPR012337">
    <property type="entry name" value="RNaseH-like_sf"/>
</dbReference>
<feature type="domain" description="Integrase catalytic" evidence="1">
    <location>
        <begin position="140"/>
        <end position="307"/>
    </location>
</feature>
<sequence>MPWEETHPLDQRLQFVAAHQRGLYAMTELCARYAVSRKTGYKWLVRYAEAGPAGLHDRSHAPHTCPHAITPRVAALLVAARRAHPTWGPAKLLHYLAPRHPKVAVWPAVSTVADLLTREGLVTRRRRRRPAVHPGAVPIQTAAPNDLWTADFKGQFRTRDAIYCYPLTIADQHTRYLLTVHALLNTRVVGARAAFERAFRTYGLPQAIRTDNGVPFANTGLHGLTQLSVWWLRLGIQHQRIRPASPQENGAHERMHRTLKAETTRPPERTRAAQHRRFQHFLRFYNEERPHAALGGATPASQYAPSERPYPDRLPALEYPGHYVVKRVTNAGTIRFQDRLLFLANALKQHHVGLEESADGVWSLYLGRVLLGRIDERTMKVYG</sequence>
<organism evidence="2">
    <name type="scientific">uncultured Gemmatimonadaceae bacterium</name>
    <dbReference type="NCBI Taxonomy" id="246130"/>
    <lineage>
        <taxon>Bacteria</taxon>
        <taxon>Pseudomonadati</taxon>
        <taxon>Gemmatimonadota</taxon>
        <taxon>Gemmatimonadia</taxon>
        <taxon>Gemmatimonadales</taxon>
        <taxon>Gemmatimonadaceae</taxon>
        <taxon>environmental samples</taxon>
    </lineage>
</organism>
<dbReference type="PROSITE" id="PS50994">
    <property type="entry name" value="INTEGRASE"/>
    <property type="match status" value="1"/>
</dbReference>
<dbReference type="InterPro" id="IPR036397">
    <property type="entry name" value="RNaseH_sf"/>
</dbReference>
<dbReference type="SUPFAM" id="SSF53098">
    <property type="entry name" value="Ribonuclease H-like"/>
    <property type="match status" value="1"/>
</dbReference>
<proteinExistence type="predicted"/>
<dbReference type="Gene3D" id="3.30.420.10">
    <property type="entry name" value="Ribonuclease H-like superfamily/Ribonuclease H"/>
    <property type="match status" value="1"/>
</dbReference>
<name>A0A6J4MG28_9BACT</name>
<dbReference type="InterPro" id="IPR047656">
    <property type="entry name" value="IS481-like_transpos"/>
</dbReference>
<dbReference type="SUPFAM" id="SSF46689">
    <property type="entry name" value="Homeodomain-like"/>
    <property type="match status" value="1"/>
</dbReference>
<protein>
    <submittedName>
        <fullName evidence="2">Mobile element protein</fullName>
    </submittedName>
</protein>
<dbReference type="NCBIfam" id="NF033577">
    <property type="entry name" value="transpos_IS481"/>
    <property type="match status" value="1"/>
</dbReference>
<dbReference type="Gene3D" id="1.10.10.10">
    <property type="entry name" value="Winged helix-like DNA-binding domain superfamily/Winged helix DNA-binding domain"/>
    <property type="match status" value="1"/>
</dbReference>
<gene>
    <name evidence="2" type="ORF">AVDCRST_MAG40-3361</name>
</gene>
<dbReference type="Pfam" id="PF13565">
    <property type="entry name" value="HTH_32"/>
    <property type="match status" value="1"/>
</dbReference>
<dbReference type="InterPro" id="IPR036388">
    <property type="entry name" value="WH-like_DNA-bd_sf"/>
</dbReference>
<evidence type="ECO:0000313" key="2">
    <source>
        <dbReference type="EMBL" id="CAA9359080.1"/>
    </source>
</evidence>
<dbReference type="EMBL" id="CADCTX010000929">
    <property type="protein sequence ID" value="CAA9359080.1"/>
    <property type="molecule type" value="Genomic_DNA"/>
</dbReference>
<dbReference type="PANTHER" id="PTHR47515">
    <property type="entry name" value="LOW CALCIUM RESPONSE LOCUS PROTEIN T"/>
    <property type="match status" value="1"/>
</dbReference>
<dbReference type="PANTHER" id="PTHR47515:SF2">
    <property type="entry name" value="INTEGRASE CORE DOMAIN PROTEIN"/>
    <property type="match status" value="1"/>
</dbReference>
<reference evidence="2" key="1">
    <citation type="submission" date="2020-02" db="EMBL/GenBank/DDBJ databases">
        <authorList>
            <person name="Meier V. D."/>
        </authorList>
    </citation>
    <scope>NUCLEOTIDE SEQUENCE</scope>
    <source>
        <strain evidence="2">AVDCRST_MAG40</strain>
    </source>
</reference>
<dbReference type="GO" id="GO:0003676">
    <property type="term" value="F:nucleic acid binding"/>
    <property type="evidence" value="ECO:0007669"/>
    <property type="project" value="InterPro"/>
</dbReference>